<dbReference type="Proteomes" id="UP000195557">
    <property type="component" value="Unassembled WGS sequence"/>
</dbReference>
<dbReference type="EMBL" id="KZ155776">
    <property type="protein sequence ID" value="OUS48124.1"/>
    <property type="molecule type" value="Genomic_DNA"/>
</dbReference>
<gene>
    <name evidence="1" type="ORF">BE221DRAFT_70582</name>
</gene>
<protein>
    <submittedName>
        <fullName evidence="1">Uncharacterized protein</fullName>
    </submittedName>
</protein>
<feature type="non-terminal residue" evidence="1">
    <location>
        <position position="1"/>
    </location>
</feature>
<accession>A0A1Y5IIZ3</accession>
<organism evidence="1">
    <name type="scientific">Ostreococcus tauri</name>
    <name type="common">Marine green alga</name>
    <dbReference type="NCBI Taxonomy" id="70448"/>
    <lineage>
        <taxon>Eukaryota</taxon>
        <taxon>Viridiplantae</taxon>
        <taxon>Chlorophyta</taxon>
        <taxon>Mamiellophyceae</taxon>
        <taxon>Mamiellales</taxon>
        <taxon>Bathycoccaceae</taxon>
        <taxon>Ostreococcus</taxon>
    </lineage>
</organism>
<reference evidence="1" key="1">
    <citation type="submission" date="2017-04" db="EMBL/GenBank/DDBJ databases">
        <title>Population genomics of picophytoplankton unveils novel chromosome hypervariability.</title>
        <authorList>
            <consortium name="DOE Joint Genome Institute"/>
            <person name="Blanc-Mathieu R."/>
            <person name="Krasovec M."/>
            <person name="Hebrard M."/>
            <person name="Yau S."/>
            <person name="Desgranges E."/>
            <person name="Martin J."/>
            <person name="Schackwitz W."/>
            <person name="Kuo A."/>
            <person name="Salin G."/>
            <person name="Donnadieu C."/>
            <person name="Desdevises Y."/>
            <person name="Sanchez-Ferandin S."/>
            <person name="Moreau H."/>
            <person name="Rivals E."/>
            <person name="Grigoriev I.V."/>
            <person name="Grimsley N."/>
            <person name="Eyre-Walker A."/>
            <person name="Piganeau G."/>
        </authorList>
    </citation>
    <scope>NUCLEOTIDE SEQUENCE [LARGE SCALE GENOMIC DNA]</scope>
    <source>
        <strain evidence="1">RCC 1115</strain>
    </source>
</reference>
<evidence type="ECO:0000313" key="1">
    <source>
        <dbReference type="EMBL" id="OUS48124.1"/>
    </source>
</evidence>
<dbReference type="AlphaFoldDB" id="A0A1Y5IIZ3"/>
<name>A0A1Y5IIZ3_OSTTA</name>
<proteinExistence type="predicted"/>
<sequence length="59" mass="6274">APADCVVVRDVATPSQKHPFAFQALIAVQHATDPGEVMHGAKSFAFVVQCVPGSRRDRG</sequence>